<dbReference type="Proteomes" id="UP000887581">
    <property type="component" value="Unplaced"/>
</dbReference>
<protein>
    <submittedName>
        <fullName evidence="3">Aftiphilin clathrin-binding box domain-containing protein</fullName>
    </submittedName>
</protein>
<evidence type="ECO:0000313" key="3">
    <source>
        <dbReference type="WBParaSite" id="sdigi.contig2.g332.t1"/>
    </source>
</evidence>
<feature type="region of interest" description="Disordered" evidence="1">
    <location>
        <begin position="38"/>
        <end position="62"/>
    </location>
</feature>
<dbReference type="PANTHER" id="PTHR16156:SF10">
    <property type="entry name" value="AFTIPHILIN-RELATED"/>
    <property type="match status" value="1"/>
</dbReference>
<dbReference type="WBParaSite" id="sdigi.contig2.g332.t1">
    <property type="protein sequence ID" value="sdigi.contig2.g332.t1"/>
    <property type="gene ID" value="sdigi.contig2.g332"/>
</dbReference>
<feature type="region of interest" description="Disordered" evidence="1">
    <location>
        <begin position="1"/>
        <end position="26"/>
    </location>
</feature>
<dbReference type="GO" id="GO:0032588">
    <property type="term" value="C:trans-Golgi network membrane"/>
    <property type="evidence" value="ECO:0007669"/>
    <property type="project" value="InterPro"/>
</dbReference>
<dbReference type="PANTHER" id="PTHR16156">
    <property type="entry name" value="AFTIPHILIN A-RELATED"/>
    <property type="match status" value="1"/>
</dbReference>
<name>A0A915PJP3_9BILA</name>
<keyword evidence="2" id="KW-1185">Reference proteome</keyword>
<dbReference type="GO" id="GO:0030121">
    <property type="term" value="C:AP-1 adaptor complex"/>
    <property type="evidence" value="ECO:0007669"/>
    <property type="project" value="TreeGrafter"/>
</dbReference>
<accession>A0A915PJP3</accession>
<evidence type="ECO:0000313" key="2">
    <source>
        <dbReference type="Proteomes" id="UP000887581"/>
    </source>
</evidence>
<organism evidence="2 3">
    <name type="scientific">Setaria digitata</name>
    <dbReference type="NCBI Taxonomy" id="48799"/>
    <lineage>
        <taxon>Eukaryota</taxon>
        <taxon>Metazoa</taxon>
        <taxon>Ecdysozoa</taxon>
        <taxon>Nematoda</taxon>
        <taxon>Chromadorea</taxon>
        <taxon>Rhabditida</taxon>
        <taxon>Spirurina</taxon>
        <taxon>Spiruromorpha</taxon>
        <taxon>Filarioidea</taxon>
        <taxon>Setariidae</taxon>
        <taxon>Setaria</taxon>
    </lineage>
</organism>
<proteinExistence type="predicted"/>
<sequence length="587" mass="63674">MFEDDPPPLPIAPCTETSGNGTFADLNDENRFTAVADDDSLGQDEECRSHISPPFPAESEFVSPSIATPHSELAEVNSAQNLITITLLHNDSDGGQNSSSLALLSPCSQFAQIPKPLSLMSQVSQCPENPDVLKSPVTPCSIQAETSVINLTTDFPNSSFQLSPSVITKSADKDRDTTIVSRAVQHSRKGNKDSISVEITENERKGSSDLSVMDLINENDEVVVAENKEDVLDEDDDEFGDFEEFAARSAEQTEKSGNENWANFEASSFFGKNQSVESVSSSEESRSTDEVSVLPTLLKNFCDEQLWVNGNGDDKNSDDHSILDSGVYETLSDAINRKDEGKPDEMIWVAVSIIEEALALKLQWHHSSIRSHFLHSLDIDPNKAVVRNSGLPVFAQQLEKSAVLAPTSAVESCTGIALVGEKSPLPQSNSVEFLPHARMERCAVTQQTPVNSVTVDSLAVPPAQFDWSNFGLTNPLKTGTLSVSSTSLDLDFLASTNSKGPAGDGLSTVQDLAAFGLNLSDDGKNENEKVVSRSTPTVLDCLLNKHGEKRKYTPVSELSLDARALHDQLPDLDYMLSNVLLFPVVDR</sequence>
<feature type="region of interest" description="Disordered" evidence="1">
    <location>
        <begin position="186"/>
        <end position="207"/>
    </location>
</feature>
<evidence type="ECO:0000256" key="1">
    <source>
        <dbReference type="SAM" id="MobiDB-lite"/>
    </source>
</evidence>
<dbReference type="GO" id="GO:0030276">
    <property type="term" value="F:clathrin binding"/>
    <property type="evidence" value="ECO:0007669"/>
    <property type="project" value="InterPro"/>
</dbReference>
<dbReference type="AlphaFoldDB" id="A0A915PJP3"/>
<dbReference type="InterPro" id="IPR046359">
    <property type="entry name" value="Aftin-like"/>
</dbReference>
<reference evidence="3" key="1">
    <citation type="submission" date="2022-11" db="UniProtKB">
        <authorList>
            <consortium name="WormBaseParasite"/>
        </authorList>
    </citation>
    <scope>IDENTIFICATION</scope>
</reference>